<proteinExistence type="inferred from homology"/>
<evidence type="ECO:0000256" key="3">
    <source>
        <dbReference type="ARBA" id="ARBA00022730"/>
    </source>
</evidence>
<dbReference type="SUPFAM" id="SSF55282">
    <property type="entry name" value="RL5-like"/>
    <property type="match status" value="1"/>
</dbReference>
<dbReference type="InterPro" id="IPR031309">
    <property type="entry name" value="Ribosomal_uL5_C"/>
</dbReference>
<keyword evidence="3 8" id="KW-0699">rRNA-binding</keyword>
<dbReference type="GO" id="GO:0019843">
    <property type="term" value="F:rRNA binding"/>
    <property type="evidence" value="ECO:0007669"/>
    <property type="project" value="UniProtKB-UniRule"/>
</dbReference>
<feature type="domain" description="Large ribosomal subunit protein uL5 C-terminal" evidence="11">
    <location>
        <begin position="84"/>
        <end position="177"/>
    </location>
</feature>
<dbReference type="GO" id="GO:0000049">
    <property type="term" value="F:tRNA binding"/>
    <property type="evidence" value="ECO:0007669"/>
    <property type="project" value="UniProtKB-UniRule"/>
</dbReference>
<comment type="subunit">
    <text evidence="8">Part of the 50S ribosomal subunit; part of the 5S rRNA/L5/L18/L25 subcomplex. Contacts the 5S rRNA and the P site tRNA. Forms a bridge to the 30S subunit in the 70S ribosome.</text>
</comment>
<gene>
    <name evidence="8 12" type="primary">rplE</name>
    <name evidence="12" type="ORF">J0H12_07070</name>
</gene>
<dbReference type="AlphaFoldDB" id="A0A8J7TVF3"/>
<comment type="caution">
    <text evidence="12">The sequence shown here is derived from an EMBL/GenBank/DDBJ whole genome shotgun (WGS) entry which is preliminary data.</text>
</comment>
<evidence type="ECO:0000256" key="4">
    <source>
        <dbReference type="ARBA" id="ARBA00022884"/>
    </source>
</evidence>
<dbReference type="FunFam" id="3.30.1440.10:FF:000001">
    <property type="entry name" value="50S ribosomal protein L5"/>
    <property type="match status" value="1"/>
</dbReference>
<reference evidence="12" key="1">
    <citation type="submission" date="2021-02" db="EMBL/GenBank/DDBJ databases">
        <title>Thiocyanate and organic carbon inputs drive convergent selection for specific autotrophic Afipia and Thiobacillus strains within complex microbiomes.</title>
        <authorList>
            <person name="Huddy R.J."/>
            <person name="Sachdeva R."/>
            <person name="Kadzinga F."/>
            <person name="Kantor R.S."/>
            <person name="Harrison S.T.L."/>
            <person name="Banfield J.F."/>
        </authorList>
    </citation>
    <scope>NUCLEOTIDE SEQUENCE</scope>
    <source>
        <strain evidence="12">SCN18_10_11_15_R4_P_38_20</strain>
    </source>
</reference>
<dbReference type="GO" id="GO:0006412">
    <property type="term" value="P:translation"/>
    <property type="evidence" value="ECO:0007669"/>
    <property type="project" value="UniProtKB-UniRule"/>
</dbReference>
<comment type="similarity">
    <text evidence="1 8 9">Belongs to the universal ribosomal protein uL5 family.</text>
</comment>
<dbReference type="InterPro" id="IPR031310">
    <property type="entry name" value="Ribosomal_uL5_N"/>
</dbReference>
<dbReference type="EMBL" id="JAFKGL010000032">
    <property type="protein sequence ID" value="MBN9413661.1"/>
    <property type="molecule type" value="Genomic_DNA"/>
</dbReference>
<evidence type="ECO:0000256" key="2">
    <source>
        <dbReference type="ARBA" id="ARBA00022555"/>
    </source>
</evidence>
<dbReference type="Pfam" id="PF00281">
    <property type="entry name" value="Ribosomal_L5"/>
    <property type="match status" value="1"/>
</dbReference>
<sequence length="179" mass="20217">MVRLREHYEKVVKAELVKQFNYANPMEVPKIEKIVLNMGVGEAAQDKKKIEIAVSELTAISGQKPVITKAKKSIAGFKVREGVPLGTKVTLRQARMYEFLDRLVNIAMPRIRDFRGVSKKCFDGRGNFAMGIKEHIVFPEIDYDKVEKVRGLDIIIVTTARTDSEALALLSGFNFPFMN</sequence>
<evidence type="ECO:0000256" key="6">
    <source>
        <dbReference type="ARBA" id="ARBA00023274"/>
    </source>
</evidence>
<keyword evidence="4 8" id="KW-0694">RNA-binding</keyword>
<dbReference type="InterPro" id="IPR002132">
    <property type="entry name" value="Ribosomal_uL5"/>
</dbReference>
<dbReference type="HAMAP" id="MF_01333_B">
    <property type="entry name" value="Ribosomal_uL5_B"/>
    <property type="match status" value="1"/>
</dbReference>
<evidence type="ECO:0000256" key="7">
    <source>
        <dbReference type="ARBA" id="ARBA00035245"/>
    </source>
</evidence>
<keyword evidence="6 8" id="KW-0687">Ribonucleoprotein</keyword>
<evidence type="ECO:0000256" key="8">
    <source>
        <dbReference type="HAMAP-Rule" id="MF_01333"/>
    </source>
</evidence>
<evidence type="ECO:0000259" key="11">
    <source>
        <dbReference type="Pfam" id="PF00673"/>
    </source>
</evidence>
<dbReference type="PROSITE" id="PS00358">
    <property type="entry name" value="RIBOSOMAL_L5"/>
    <property type="match status" value="1"/>
</dbReference>
<comment type="function">
    <text evidence="8">This is 1 of the proteins that bind and probably mediate the attachment of the 5S RNA into the large ribosomal subunit, where it forms part of the central protuberance. In the 70S ribosome it contacts protein S13 of the 30S subunit (bridge B1b), connecting the 2 subunits; this bridge is implicated in subunit movement. Contacts the P site tRNA; the 5S rRNA and some of its associated proteins might help stabilize positioning of ribosome-bound tRNAs.</text>
</comment>
<accession>A0A8J7TVF3</accession>
<name>A0A8J7TVF3_9PROT</name>
<keyword evidence="2 8" id="KW-0820">tRNA-binding</keyword>
<dbReference type="InterPro" id="IPR020929">
    <property type="entry name" value="Ribosomal_uL5_CS"/>
</dbReference>
<dbReference type="InterPro" id="IPR020930">
    <property type="entry name" value="Ribosomal_uL5_bac-type"/>
</dbReference>
<evidence type="ECO:0000256" key="5">
    <source>
        <dbReference type="ARBA" id="ARBA00022980"/>
    </source>
</evidence>
<evidence type="ECO:0000256" key="9">
    <source>
        <dbReference type="RuleBase" id="RU003930"/>
    </source>
</evidence>
<dbReference type="PANTHER" id="PTHR11994">
    <property type="entry name" value="60S RIBOSOMAL PROTEIN L11-RELATED"/>
    <property type="match status" value="1"/>
</dbReference>
<evidence type="ECO:0000313" key="12">
    <source>
        <dbReference type="EMBL" id="MBN9413661.1"/>
    </source>
</evidence>
<dbReference type="Proteomes" id="UP000664414">
    <property type="component" value="Unassembled WGS sequence"/>
</dbReference>
<dbReference type="Gene3D" id="3.30.1440.10">
    <property type="match status" value="1"/>
</dbReference>
<dbReference type="NCBIfam" id="NF000585">
    <property type="entry name" value="PRK00010.1"/>
    <property type="match status" value="1"/>
</dbReference>
<dbReference type="InterPro" id="IPR022803">
    <property type="entry name" value="Ribosomal_uL5_dom_sf"/>
</dbReference>
<keyword evidence="5 8" id="KW-0689">Ribosomal protein</keyword>
<dbReference type="GO" id="GO:0005840">
    <property type="term" value="C:ribosome"/>
    <property type="evidence" value="ECO:0007669"/>
    <property type="project" value="UniProtKB-KW"/>
</dbReference>
<dbReference type="PIRSF" id="PIRSF002161">
    <property type="entry name" value="Ribosomal_L5"/>
    <property type="match status" value="1"/>
</dbReference>
<evidence type="ECO:0000256" key="1">
    <source>
        <dbReference type="ARBA" id="ARBA00008553"/>
    </source>
</evidence>
<protein>
    <recommendedName>
        <fullName evidence="7 8">Large ribosomal subunit protein uL5</fullName>
    </recommendedName>
</protein>
<organism evidence="12 13">
    <name type="scientific">Candidatus Paracaedimonas acanthamoebae</name>
    <dbReference type="NCBI Taxonomy" id="244581"/>
    <lineage>
        <taxon>Bacteria</taxon>
        <taxon>Pseudomonadati</taxon>
        <taxon>Pseudomonadota</taxon>
        <taxon>Alphaproteobacteria</taxon>
        <taxon>Holosporales</taxon>
        <taxon>Caedimonadaceae</taxon>
        <taxon>Candidatus Paracaedimonas</taxon>
    </lineage>
</organism>
<evidence type="ECO:0000313" key="13">
    <source>
        <dbReference type="Proteomes" id="UP000664414"/>
    </source>
</evidence>
<dbReference type="Pfam" id="PF00673">
    <property type="entry name" value="Ribosomal_L5_C"/>
    <property type="match status" value="1"/>
</dbReference>
<dbReference type="GO" id="GO:1990904">
    <property type="term" value="C:ribonucleoprotein complex"/>
    <property type="evidence" value="ECO:0007669"/>
    <property type="project" value="UniProtKB-KW"/>
</dbReference>
<evidence type="ECO:0000259" key="10">
    <source>
        <dbReference type="Pfam" id="PF00281"/>
    </source>
</evidence>
<dbReference type="GO" id="GO:0003735">
    <property type="term" value="F:structural constituent of ribosome"/>
    <property type="evidence" value="ECO:0007669"/>
    <property type="project" value="InterPro"/>
</dbReference>
<feature type="domain" description="Large ribosomal subunit protein uL5 N-terminal" evidence="10">
    <location>
        <begin position="24"/>
        <end position="80"/>
    </location>
</feature>